<dbReference type="UniPathway" id="UPA00705"/>
<dbReference type="GO" id="GO:0015990">
    <property type="term" value="P:electron transport coupled proton transport"/>
    <property type="evidence" value="ECO:0007669"/>
    <property type="project" value="InterPro"/>
</dbReference>
<evidence type="ECO:0000256" key="17">
    <source>
        <dbReference type="SAM" id="Phobius"/>
    </source>
</evidence>
<sequence length="613" mass="67357">MASITGVIARPTGYTGLWGWITTVDHKRIGVLYGVTAFIMFLIAGLEAGAIRAQLAQPDSTLIGPETFNRLFTMHATAMVFMVIMPLSASFFNFVVPLAIGARDVAFPRLNAFSYWVFLFGTLLMHASFLVGQVPDAGWFSYANLTSTTYSPNDGLDFWALGLLVLGVSSVAAALNFMVTIINMRCPGMTMMRMPVFIWMTLITSILLVLAFPVITVGLVELVLDRNFGTHFFDTSGGGDPILWQHLFWVFGHPEVYILILPPMGVVSEILPTFSRKPLFGYPVVIFSGIVIGFMSWAVWSHHMFTTGMGPTALTVFTITTMLIAVPTGVKIFNWIGTMWGGSIEFKTPMLFAIGFISLFIIGGLSGVSHAVAPSDFQQQDTYYIVAHIHYVLFGGSIFGILAGMYYWFPKLTGRMMGEGLGKWNFWLTFIGMNLTFFPMHYVGLNGMPRRIYTYGEEFGWGLLNSLSSLGYVVLFIGMLLLVINIIKSLRNGRVAGHDPWDAPTLEWSISSPPPVYNFAEIPRVEGRDPYWTTKRRAEAAGQPVAGPEARVDVSTIHMPSPSYWPALVAVGVVLIAAGLLTHYGLSFVGGVIALLGTIGWSNEPATAPQSHH</sequence>
<keyword evidence="9" id="KW-0479">Metal-binding</keyword>
<keyword evidence="11" id="KW-0249">Electron transport</keyword>
<dbReference type="EMBL" id="FAXA01000025">
    <property type="protein sequence ID" value="CUV01200.1"/>
    <property type="molecule type" value="Genomic_DNA"/>
</dbReference>
<dbReference type="PANTHER" id="PTHR10422">
    <property type="entry name" value="CYTOCHROME C OXIDASE SUBUNIT 1"/>
    <property type="match status" value="1"/>
</dbReference>
<evidence type="ECO:0000256" key="1">
    <source>
        <dbReference type="ARBA" id="ARBA00004651"/>
    </source>
</evidence>
<feature type="transmembrane region" description="Helical" evidence="17">
    <location>
        <begin position="385"/>
        <end position="409"/>
    </location>
</feature>
<evidence type="ECO:0000256" key="4">
    <source>
        <dbReference type="ARBA" id="ARBA00022448"/>
    </source>
</evidence>
<dbReference type="GO" id="GO:0046872">
    <property type="term" value="F:metal ion binding"/>
    <property type="evidence" value="ECO:0007669"/>
    <property type="project" value="UniProtKB-KW"/>
</dbReference>
<keyword evidence="15 17" id="KW-0472">Membrane</keyword>
<feature type="transmembrane region" description="Helical" evidence="17">
    <location>
        <begin position="244"/>
        <end position="267"/>
    </location>
</feature>
<keyword evidence="6" id="KW-0349">Heme</keyword>
<evidence type="ECO:0000256" key="10">
    <source>
        <dbReference type="ARBA" id="ARBA00022967"/>
    </source>
</evidence>
<protein>
    <recommendedName>
        <fullName evidence="3">cytochrome-c oxidase</fullName>
        <ecNumber evidence="3">7.1.1.9</ecNumber>
    </recommendedName>
</protein>
<dbReference type="AlphaFoldDB" id="A0A160V9U5"/>
<keyword evidence="4" id="KW-0813">Transport</keyword>
<evidence type="ECO:0000256" key="7">
    <source>
        <dbReference type="ARBA" id="ARBA00022660"/>
    </source>
</evidence>
<dbReference type="InterPro" id="IPR023616">
    <property type="entry name" value="Cyt_c_oxase-like_su1_dom"/>
</dbReference>
<evidence type="ECO:0000256" key="12">
    <source>
        <dbReference type="ARBA" id="ARBA00022989"/>
    </source>
</evidence>
<dbReference type="GO" id="GO:0016491">
    <property type="term" value="F:oxidoreductase activity"/>
    <property type="evidence" value="ECO:0007669"/>
    <property type="project" value="UniProtKB-KW"/>
</dbReference>
<dbReference type="PRINTS" id="PR01165">
    <property type="entry name" value="CYCOXIDASEI"/>
</dbReference>
<evidence type="ECO:0000256" key="15">
    <source>
        <dbReference type="ARBA" id="ARBA00023136"/>
    </source>
</evidence>
<comment type="subcellular location">
    <subcellularLocation>
        <location evidence="1">Cell membrane</location>
        <topology evidence="1">Multi-pass membrane protein</topology>
    </subcellularLocation>
</comment>
<feature type="transmembrane region" description="Helical" evidence="17">
    <location>
        <begin position="196"/>
        <end position="224"/>
    </location>
</feature>
<dbReference type="InterPro" id="IPR036927">
    <property type="entry name" value="Cyt_c_oxase-like_su1_sf"/>
</dbReference>
<evidence type="ECO:0000256" key="13">
    <source>
        <dbReference type="ARBA" id="ARBA00023004"/>
    </source>
</evidence>
<feature type="transmembrane region" description="Helical" evidence="17">
    <location>
        <begin position="158"/>
        <end position="184"/>
    </location>
</feature>
<evidence type="ECO:0000256" key="3">
    <source>
        <dbReference type="ARBA" id="ARBA00012949"/>
    </source>
</evidence>
<feature type="domain" description="Cytochrome oxidase subunit I profile" evidence="18">
    <location>
        <begin position="14"/>
        <end position="526"/>
    </location>
</feature>
<accession>A0A160V9U5</accession>
<dbReference type="GO" id="GO:0005886">
    <property type="term" value="C:plasma membrane"/>
    <property type="evidence" value="ECO:0007669"/>
    <property type="project" value="UniProtKB-SubCell"/>
</dbReference>
<dbReference type="PROSITE" id="PS50855">
    <property type="entry name" value="COX1"/>
    <property type="match status" value="1"/>
</dbReference>
<keyword evidence="14" id="KW-0186">Copper</keyword>
<keyword evidence="19" id="KW-0560">Oxidoreductase</keyword>
<feature type="transmembrane region" description="Helical" evidence="17">
    <location>
        <begin position="564"/>
        <end position="586"/>
    </location>
</feature>
<feature type="transmembrane region" description="Helical" evidence="17">
    <location>
        <begin position="112"/>
        <end position="131"/>
    </location>
</feature>
<evidence type="ECO:0000259" key="18">
    <source>
        <dbReference type="PROSITE" id="PS50855"/>
    </source>
</evidence>
<keyword evidence="13" id="KW-0408">Iron</keyword>
<evidence type="ECO:0000256" key="9">
    <source>
        <dbReference type="ARBA" id="ARBA00022723"/>
    </source>
</evidence>
<feature type="transmembrane region" description="Helical" evidence="17">
    <location>
        <begin position="279"/>
        <end position="300"/>
    </location>
</feature>
<keyword evidence="12 17" id="KW-1133">Transmembrane helix</keyword>
<comment type="catalytic activity">
    <reaction evidence="16">
        <text>4 Fe(II)-[cytochrome c] + O2 + 8 H(+)(in) = 4 Fe(III)-[cytochrome c] + 2 H2O + 4 H(+)(out)</text>
        <dbReference type="Rhea" id="RHEA:11436"/>
        <dbReference type="Rhea" id="RHEA-COMP:10350"/>
        <dbReference type="Rhea" id="RHEA-COMP:14399"/>
        <dbReference type="ChEBI" id="CHEBI:15377"/>
        <dbReference type="ChEBI" id="CHEBI:15378"/>
        <dbReference type="ChEBI" id="CHEBI:15379"/>
        <dbReference type="ChEBI" id="CHEBI:29033"/>
        <dbReference type="ChEBI" id="CHEBI:29034"/>
        <dbReference type="EC" id="7.1.1.9"/>
    </reaction>
</comment>
<keyword evidence="5" id="KW-1003">Cell membrane</keyword>
<organism evidence="19">
    <name type="scientific">hydrothermal vent metagenome</name>
    <dbReference type="NCBI Taxonomy" id="652676"/>
    <lineage>
        <taxon>unclassified sequences</taxon>
        <taxon>metagenomes</taxon>
        <taxon>ecological metagenomes</taxon>
    </lineage>
</organism>
<evidence type="ECO:0000256" key="11">
    <source>
        <dbReference type="ARBA" id="ARBA00022982"/>
    </source>
</evidence>
<feature type="transmembrane region" description="Helical" evidence="17">
    <location>
        <begin position="71"/>
        <end position="100"/>
    </location>
</feature>
<feature type="transmembrane region" description="Helical" evidence="17">
    <location>
        <begin position="421"/>
        <end position="443"/>
    </location>
</feature>
<dbReference type="FunFam" id="1.20.210.10:FF:000006">
    <property type="entry name" value="Cytochrome c oxidase subunit 1"/>
    <property type="match status" value="1"/>
</dbReference>
<dbReference type="GO" id="GO:0004129">
    <property type="term" value="F:cytochrome-c oxidase activity"/>
    <property type="evidence" value="ECO:0007669"/>
    <property type="project" value="UniProtKB-EC"/>
</dbReference>
<evidence type="ECO:0000313" key="19">
    <source>
        <dbReference type="EMBL" id="CUV01200.1"/>
    </source>
</evidence>
<dbReference type="InterPro" id="IPR014241">
    <property type="entry name" value="Cyt_c_oxidase_su1_bac"/>
</dbReference>
<comment type="pathway">
    <text evidence="2">Energy metabolism; oxidative phosphorylation.</text>
</comment>
<evidence type="ECO:0000256" key="14">
    <source>
        <dbReference type="ARBA" id="ARBA00023008"/>
    </source>
</evidence>
<keyword evidence="7" id="KW-0679">Respiratory chain</keyword>
<keyword evidence="8 17" id="KW-0812">Transmembrane</keyword>
<feature type="transmembrane region" description="Helical" evidence="17">
    <location>
        <begin position="31"/>
        <end position="51"/>
    </location>
</feature>
<dbReference type="PROSITE" id="PS00077">
    <property type="entry name" value="COX1_CUB"/>
    <property type="match status" value="1"/>
</dbReference>
<dbReference type="CDD" id="cd01662">
    <property type="entry name" value="Ubiquinol_Oxidase_I"/>
    <property type="match status" value="1"/>
</dbReference>
<feature type="transmembrane region" description="Helical" evidence="17">
    <location>
        <begin position="463"/>
        <end position="484"/>
    </location>
</feature>
<name>A0A160V9U5_9ZZZZ</name>
<keyword evidence="10" id="KW-1278">Translocase</keyword>
<reference evidence="19" key="1">
    <citation type="submission" date="2015-10" db="EMBL/GenBank/DDBJ databases">
        <authorList>
            <person name="Gilbert D.G."/>
        </authorList>
    </citation>
    <scope>NUCLEOTIDE SEQUENCE</scope>
</reference>
<feature type="transmembrane region" description="Helical" evidence="17">
    <location>
        <begin position="351"/>
        <end position="373"/>
    </location>
</feature>
<dbReference type="InterPro" id="IPR023615">
    <property type="entry name" value="Cyt_c_Oxase_su1_BS"/>
</dbReference>
<dbReference type="PANTHER" id="PTHR10422:SF18">
    <property type="entry name" value="CYTOCHROME C OXIDASE SUBUNIT 1"/>
    <property type="match status" value="1"/>
</dbReference>
<gene>
    <name evidence="19" type="ORF">MGWOODY_Clf2426</name>
</gene>
<dbReference type="Gene3D" id="1.20.210.10">
    <property type="entry name" value="Cytochrome c oxidase-like, subunit I domain"/>
    <property type="match status" value="1"/>
</dbReference>
<dbReference type="Gene3D" id="1.10.287.70">
    <property type="match status" value="1"/>
</dbReference>
<evidence type="ECO:0000256" key="8">
    <source>
        <dbReference type="ARBA" id="ARBA00022692"/>
    </source>
</evidence>
<dbReference type="GO" id="GO:0006119">
    <property type="term" value="P:oxidative phosphorylation"/>
    <property type="evidence" value="ECO:0007669"/>
    <property type="project" value="UniProtKB-UniPathway"/>
</dbReference>
<proteinExistence type="predicted"/>
<dbReference type="NCBIfam" id="TIGR02891">
    <property type="entry name" value="CtaD_CoxA"/>
    <property type="match status" value="1"/>
</dbReference>
<dbReference type="SUPFAM" id="SSF81442">
    <property type="entry name" value="Cytochrome c oxidase subunit I-like"/>
    <property type="match status" value="1"/>
</dbReference>
<dbReference type="GO" id="GO:0020037">
    <property type="term" value="F:heme binding"/>
    <property type="evidence" value="ECO:0007669"/>
    <property type="project" value="InterPro"/>
</dbReference>
<dbReference type="InterPro" id="IPR000883">
    <property type="entry name" value="Cyt_C_Oxase_1"/>
</dbReference>
<evidence type="ECO:0000256" key="5">
    <source>
        <dbReference type="ARBA" id="ARBA00022475"/>
    </source>
</evidence>
<dbReference type="GO" id="GO:0022904">
    <property type="term" value="P:respiratory electron transport chain"/>
    <property type="evidence" value="ECO:0007669"/>
    <property type="project" value="TreeGrafter"/>
</dbReference>
<dbReference type="EC" id="7.1.1.9" evidence="3"/>
<dbReference type="Pfam" id="PF00115">
    <property type="entry name" value="COX1"/>
    <property type="match status" value="1"/>
</dbReference>
<evidence type="ECO:0000256" key="6">
    <source>
        <dbReference type="ARBA" id="ARBA00022617"/>
    </source>
</evidence>
<feature type="transmembrane region" description="Helical" evidence="17">
    <location>
        <begin position="312"/>
        <end position="330"/>
    </location>
</feature>
<evidence type="ECO:0000256" key="16">
    <source>
        <dbReference type="ARBA" id="ARBA00047816"/>
    </source>
</evidence>
<evidence type="ECO:0000256" key="2">
    <source>
        <dbReference type="ARBA" id="ARBA00004673"/>
    </source>
</evidence>